<organism evidence="2 3">
    <name type="scientific">Flavobacterium azooxidireducens</name>
    <dbReference type="NCBI Taxonomy" id="1871076"/>
    <lineage>
        <taxon>Bacteria</taxon>
        <taxon>Pseudomonadati</taxon>
        <taxon>Bacteroidota</taxon>
        <taxon>Flavobacteriia</taxon>
        <taxon>Flavobacteriales</taxon>
        <taxon>Flavobacteriaceae</taxon>
        <taxon>Flavobacterium</taxon>
    </lineage>
</organism>
<evidence type="ECO:0008006" key="4">
    <source>
        <dbReference type="Google" id="ProtNLM"/>
    </source>
</evidence>
<evidence type="ECO:0000313" key="2">
    <source>
        <dbReference type="EMBL" id="UPQ79205.1"/>
    </source>
</evidence>
<dbReference type="Proteomes" id="UP000830583">
    <property type="component" value="Chromosome"/>
</dbReference>
<proteinExistence type="predicted"/>
<feature type="compositionally biased region" description="Low complexity" evidence="1">
    <location>
        <begin position="203"/>
        <end position="217"/>
    </location>
</feature>
<evidence type="ECO:0000256" key="1">
    <source>
        <dbReference type="SAM" id="MobiDB-lite"/>
    </source>
</evidence>
<feature type="region of interest" description="Disordered" evidence="1">
    <location>
        <begin position="201"/>
        <end position="220"/>
    </location>
</feature>
<dbReference type="RefSeq" id="WP_248434198.1">
    <property type="nucleotide sequence ID" value="NZ_CP096205.1"/>
</dbReference>
<gene>
    <name evidence="2" type="ORF">M0M57_16510</name>
</gene>
<name>A0ABY4KEH4_9FLAO</name>
<dbReference type="EMBL" id="CP096205">
    <property type="protein sequence ID" value="UPQ79205.1"/>
    <property type="molecule type" value="Genomic_DNA"/>
</dbReference>
<sequence>MICICSISVYGQVGINTTAPKSTLDVEGKPGISTEIDGIKAPNISGNELRDKDAIYGINQTGVIVYVTSIPSPISVKTTHINEIGYYFFDGLSWKKLSYSSLNEIGDIKSSVKTTDHNGWILLDGRLVASLSVTQQTNVFSLFGGTTLNLPDASNKIVVQGGTVGTTSTATNITQNQLPNVTLTGFTNFGGGHSHTVDPAPVSTSSNGSHTHTHNANRNATDDYYGLVRATFSDGGGASSVTTAPGLAGYNGRVNAGFNGNPRALSINSGGDHTHTIDIPSTATNTVSDHFHSLLTTSINGGVTQQVLTTSNLPRLSANMFIYLGL</sequence>
<accession>A0ABY4KEH4</accession>
<protein>
    <recommendedName>
        <fullName evidence="4">Phage tail collar domain-containing protein</fullName>
    </recommendedName>
</protein>
<evidence type="ECO:0000313" key="3">
    <source>
        <dbReference type="Proteomes" id="UP000830583"/>
    </source>
</evidence>
<keyword evidence="3" id="KW-1185">Reference proteome</keyword>
<reference evidence="2" key="1">
    <citation type="submission" date="2022-04" db="EMBL/GenBank/DDBJ databases">
        <title>Consumption of N2O by Flavobacterium azooxidireducens sp. nov. isolated from Decomposing Leaf Litter of Phragmites australis (Cav.).</title>
        <authorList>
            <person name="Behrendt U."/>
            <person name="Spanner T."/>
            <person name="Augustin J."/>
            <person name="Horn M.A."/>
            <person name="Kolb S."/>
            <person name="Ulrich A."/>
        </authorList>
    </citation>
    <scope>NUCLEOTIDE SEQUENCE</scope>
    <source>
        <strain evidence="2">IGB 4-14</strain>
    </source>
</reference>